<keyword evidence="7" id="KW-0813">Transport</keyword>
<dbReference type="EMBL" id="JAVDYE010000001">
    <property type="protein sequence ID" value="MDR7382743.1"/>
    <property type="molecule type" value="Genomic_DNA"/>
</dbReference>
<dbReference type="PROSITE" id="PS51257">
    <property type="entry name" value="PROKAR_LIPOPROTEIN"/>
    <property type="match status" value="1"/>
</dbReference>
<keyword evidence="4" id="KW-0564">Palmitate</keyword>
<dbReference type="CDD" id="cd13585">
    <property type="entry name" value="PBP2_TMBP_like"/>
    <property type="match status" value="1"/>
</dbReference>
<dbReference type="InterPro" id="IPR006059">
    <property type="entry name" value="SBP"/>
</dbReference>
<evidence type="ECO:0000313" key="7">
    <source>
        <dbReference type="EMBL" id="MDR7382743.1"/>
    </source>
</evidence>
<evidence type="ECO:0000313" key="8">
    <source>
        <dbReference type="Proteomes" id="UP001183585"/>
    </source>
</evidence>
<proteinExistence type="predicted"/>
<dbReference type="InterPro" id="IPR050490">
    <property type="entry name" value="Bact_solute-bd_prot1"/>
</dbReference>
<reference evidence="7 8" key="1">
    <citation type="submission" date="2023-07" db="EMBL/GenBank/DDBJ databases">
        <title>Sequencing the genomes of 1000 actinobacteria strains.</title>
        <authorList>
            <person name="Klenk H.-P."/>
        </authorList>
    </citation>
    <scope>NUCLEOTIDE SEQUENCE [LARGE SCALE GENOMIC DNA]</scope>
    <source>
        <strain evidence="7 8">DSM 45554</strain>
    </source>
</reference>
<accession>A0ABU2CN32</accession>
<name>A0ABU2CN32_9MICO</name>
<keyword evidence="3" id="KW-0472">Membrane</keyword>
<dbReference type="PANTHER" id="PTHR43649:SF33">
    <property type="entry name" value="POLYGALACTURONAN_RHAMNOGALACTURONAN-BINDING PROTEIN YTCQ"/>
    <property type="match status" value="1"/>
</dbReference>
<feature type="signal peptide" evidence="6">
    <location>
        <begin position="1"/>
        <end position="23"/>
    </location>
</feature>
<evidence type="ECO:0000256" key="5">
    <source>
        <dbReference type="ARBA" id="ARBA00023288"/>
    </source>
</evidence>
<feature type="chain" id="PRO_5045803602" evidence="6">
    <location>
        <begin position="24"/>
        <end position="449"/>
    </location>
</feature>
<evidence type="ECO:0000256" key="2">
    <source>
        <dbReference type="ARBA" id="ARBA00022729"/>
    </source>
</evidence>
<gene>
    <name evidence="7" type="ORF">J2S48_002258</name>
</gene>
<protein>
    <submittedName>
        <fullName evidence="7">Multiple sugar transport system substrate-binding protein</fullName>
    </submittedName>
</protein>
<keyword evidence="5" id="KW-0449">Lipoprotein</keyword>
<organism evidence="7 8">
    <name type="scientific">Promicromonospora iranensis</name>
    <dbReference type="NCBI Taxonomy" id="1105144"/>
    <lineage>
        <taxon>Bacteria</taxon>
        <taxon>Bacillati</taxon>
        <taxon>Actinomycetota</taxon>
        <taxon>Actinomycetes</taxon>
        <taxon>Micrococcales</taxon>
        <taxon>Promicromonosporaceae</taxon>
        <taxon>Promicromonospora</taxon>
    </lineage>
</organism>
<sequence>MKKSRLTTGIVAGLVLASTAACSAGSGTDDDGKLTFMFRGGEDEKAAYQEAIDRFSEESGVEVEVIVTDADQYATKLQAAISGNNVPDVFYIEQANLQSYVTSGVLLDITDHVEASGVDLDNLWEYGVDSYRYDGTIQGTPEGALYGLPKDVGPFAMGYNKTMLEAEGIELPSPDEPYTWDDWLEVLKKVTKDTDGDKKIDQWGTGLNVQWNMQGFAWSNGADWTNEDRTEVTVDTPEMAEAMQYIADMTTVDEVTPNAEQAATLDTYQRWMEGQIAFFPVGPWDVSTYNELDFDYDLIPFPAGSTGEPATWIGSLGIGVSATTAMPEEAAELVTYLSADETAQQTLVDAGIQVPNLKDMAAEWAAEEGASPANRQEFLDIVEDYGRPMPAAMTYGAAWYDEMWTNIQPVIDGQQDAAEYLAEVEPRMQALLDESNAQAEQAAAASAGN</sequence>
<keyword evidence="8" id="KW-1185">Reference proteome</keyword>
<evidence type="ECO:0000256" key="4">
    <source>
        <dbReference type="ARBA" id="ARBA00023139"/>
    </source>
</evidence>
<evidence type="ECO:0000256" key="3">
    <source>
        <dbReference type="ARBA" id="ARBA00023136"/>
    </source>
</evidence>
<evidence type="ECO:0000256" key="1">
    <source>
        <dbReference type="ARBA" id="ARBA00022475"/>
    </source>
</evidence>
<keyword evidence="1" id="KW-1003">Cell membrane</keyword>
<dbReference type="Pfam" id="PF01547">
    <property type="entry name" value="SBP_bac_1"/>
    <property type="match status" value="1"/>
</dbReference>
<dbReference type="RefSeq" id="WP_274991505.1">
    <property type="nucleotide sequence ID" value="NZ_JAJQQP010000001.1"/>
</dbReference>
<evidence type="ECO:0000256" key="6">
    <source>
        <dbReference type="SAM" id="SignalP"/>
    </source>
</evidence>
<dbReference type="Gene3D" id="3.40.190.10">
    <property type="entry name" value="Periplasmic binding protein-like II"/>
    <property type="match status" value="1"/>
</dbReference>
<dbReference type="PANTHER" id="PTHR43649">
    <property type="entry name" value="ARABINOSE-BINDING PROTEIN-RELATED"/>
    <property type="match status" value="1"/>
</dbReference>
<keyword evidence="2 6" id="KW-0732">Signal</keyword>
<dbReference type="SUPFAM" id="SSF53850">
    <property type="entry name" value="Periplasmic binding protein-like II"/>
    <property type="match status" value="1"/>
</dbReference>
<keyword evidence="7" id="KW-0762">Sugar transport</keyword>
<dbReference type="Proteomes" id="UP001183585">
    <property type="component" value="Unassembled WGS sequence"/>
</dbReference>
<comment type="caution">
    <text evidence="7">The sequence shown here is derived from an EMBL/GenBank/DDBJ whole genome shotgun (WGS) entry which is preliminary data.</text>
</comment>